<dbReference type="EMBL" id="WXXP01000586">
    <property type="protein sequence ID" value="NEK55488.1"/>
    <property type="molecule type" value="Genomic_DNA"/>
</dbReference>
<dbReference type="InterPro" id="IPR037050">
    <property type="entry name" value="DUF1254_sf"/>
</dbReference>
<protein>
    <submittedName>
        <fullName evidence="2">DUF1254 domain-containing protein</fullName>
    </submittedName>
</protein>
<dbReference type="Pfam" id="PF06863">
    <property type="entry name" value="DUF1254"/>
    <property type="match status" value="1"/>
</dbReference>
<dbReference type="PANTHER" id="PTHR36509">
    <property type="entry name" value="BLL3101 PROTEIN"/>
    <property type="match status" value="1"/>
</dbReference>
<proteinExistence type="predicted"/>
<dbReference type="Gene3D" id="2.60.40.1610">
    <property type="entry name" value="Domain of unknown function DUF1254"/>
    <property type="match status" value="1"/>
</dbReference>
<reference evidence="2 3" key="1">
    <citation type="submission" date="2020-01" db="EMBL/GenBank/DDBJ databases">
        <title>Rhizobium genotypes associated with high levels of biological nitrogen fixation by grain legumes in a temperate-maritime cropping system.</title>
        <authorList>
            <person name="Maluk M."/>
            <person name="Francesc Ferrando Molina F."/>
            <person name="Lopez Del Egido L."/>
            <person name="Lafos M."/>
            <person name="Langarica-Fuentes A."/>
            <person name="Gebre Yohannes G."/>
            <person name="Young M.W."/>
            <person name="Martin P."/>
            <person name="Gantlett R."/>
            <person name="Kenicer G."/>
            <person name="Hawes C."/>
            <person name="Begg G.S."/>
            <person name="Quilliam R.S."/>
            <person name="Squire G.R."/>
            <person name="Poole P.S."/>
            <person name="Young P.W."/>
            <person name="Iannetta P.M."/>
            <person name="James E.K."/>
        </authorList>
    </citation>
    <scope>NUCLEOTIDE SEQUENCE [LARGE SCALE GENOMIC DNA]</scope>
    <source>
        <strain evidence="2 3">JHI944</strain>
    </source>
</reference>
<comment type="caution">
    <text evidence="2">The sequence shown here is derived from an EMBL/GenBank/DDBJ whole genome shotgun (WGS) entry which is preliminary data.</text>
</comment>
<dbReference type="InterPro" id="IPR010679">
    <property type="entry name" value="DUF1254"/>
</dbReference>
<dbReference type="PANTHER" id="PTHR36509:SF2">
    <property type="entry name" value="BLL3101 PROTEIN"/>
    <property type="match status" value="1"/>
</dbReference>
<evidence type="ECO:0000259" key="1">
    <source>
        <dbReference type="Pfam" id="PF06863"/>
    </source>
</evidence>
<feature type="domain" description="DUF1254" evidence="1">
    <location>
        <begin position="2"/>
        <end position="94"/>
    </location>
</feature>
<organism evidence="2 3">
    <name type="scientific">Rhizobium leguminosarum</name>
    <dbReference type="NCBI Taxonomy" id="384"/>
    <lineage>
        <taxon>Bacteria</taxon>
        <taxon>Pseudomonadati</taxon>
        <taxon>Pseudomonadota</taxon>
        <taxon>Alphaproteobacteria</taxon>
        <taxon>Hyphomicrobiales</taxon>
        <taxon>Rhizobiaceae</taxon>
        <taxon>Rhizobium/Agrobacterium group</taxon>
        <taxon>Rhizobium</taxon>
    </lineage>
</organism>
<dbReference type="SUPFAM" id="SSF160935">
    <property type="entry name" value="VPA0735-like"/>
    <property type="match status" value="1"/>
</dbReference>
<dbReference type="Proteomes" id="UP000471409">
    <property type="component" value="Unassembled WGS sequence"/>
</dbReference>
<evidence type="ECO:0000313" key="2">
    <source>
        <dbReference type="EMBL" id="NEK55488.1"/>
    </source>
</evidence>
<accession>A0A6P0DQY6</accession>
<sequence>MISVSAVEKERYYSVQLIDGNTYNFGYIGSRATGNVPGSYLVVGPDWKGEKPAGISQVFSSTTPFVFANFRTQLINVEDMPNVEKVQAGYKAQPLSAFLKQPAPPAAPKIDFLPATTSGIKDNFFQYLDAALQYVPETPRDKEIRAKLTKIGIGPGKTFELKDL</sequence>
<evidence type="ECO:0000313" key="3">
    <source>
        <dbReference type="Proteomes" id="UP000471409"/>
    </source>
</evidence>
<dbReference type="AlphaFoldDB" id="A0A6P0DQY6"/>
<name>A0A6P0DQY6_RHILE</name>
<feature type="non-terminal residue" evidence="2">
    <location>
        <position position="164"/>
    </location>
</feature>
<gene>
    <name evidence="2" type="ORF">GUK36_40370</name>
</gene>